<proteinExistence type="predicted"/>
<evidence type="ECO:0000313" key="1">
    <source>
        <dbReference type="EMBL" id="TYZ22613.1"/>
    </source>
</evidence>
<gene>
    <name evidence="1" type="ORF">FZ040_08170</name>
</gene>
<organism evidence="1 2">
    <name type="scientific">Selenomonas ruminis</name>
    <dbReference type="NCBI Taxonomy" id="2593411"/>
    <lineage>
        <taxon>Bacteria</taxon>
        <taxon>Bacillati</taxon>
        <taxon>Bacillota</taxon>
        <taxon>Negativicutes</taxon>
        <taxon>Selenomonadales</taxon>
        <taxon>Selenomonadaceae</taxon>
        <taxon>Selenomonas</taxon>
    </lineage>
</organism>
<name>A0A5D6W2N1_9FIRM</name>
<dbReference type="AlphaFoldDB" id="A0A5D6W2N1"/>
<dbReference type="PANTHER" id="PTHR34547">
    <property type="entry name" value="YACP-LIKE NYN DOMAIN PROTEIN"/>
    <property type="match status" value="1"/>
</dbReference>
<comment type="caution">
    <text evidence="1">The sequence shown here is derived from an EMBL/GenBank/DDBJ whole genome shotgun (WGS) entry which is preliminary data.</text>
</comment>
<dbReference type="Pfam" id="PF05991">
    <property type="entry name" value="NYN_YacP"/>
    <property type="match status" value="1"/>
</dbReference>
<dbReference type="RefSeq" id="WP_149171532.1">
    <property type="nucleotide sequence ID" value="NZ_VTOY01000005.1"/>
</dbReference>
<dbReference type="EMBL" id="VTOY01000005">
    <property type="protein sequence ID" value="TYZ22613.1"/>
    <property type="molecule type" value="Genomic_DNA"/>
</dbReference>
<dbReference type="OrthoDB" id="9792160at2"/>
<evidence type="ECO:0000313" key="2">
    <source>
        <dbReference type="Proteomes" id="UP000323646"/>
    </source>
</evidence>
<reference evidence="1 2" key="1">
    <citation type="submission" date="2019-08" db="EMBL/GenBank/DDBJ databases">
        <title>Selenomonas sp. mPRGC5 and Selenomonas sp. mPRGC8 isolated from ruminal fluid of dairy goat (Capra hircus).</title>
        <authorList>
            <person name="Poothong S."/>
            <person name="Nuengjamnong C."/>
            <person name="Tanasupawat S."/>
        </authorList>
    </citation>
    <scope>NUCLEOTIDE SEQUENCE [LARGE SCALE GENOMIC DNA]</scope>
    <source>
        <strain evidence="2">mPRGC5</strain>
    </source>
</reference>
<keyword evidence="2" id="KW-1185">Reference proteome</keyword>
<dbReference type="InterPro" id="IPR010298">
    <property type="entry name" value="YacP-like"/>
</dbReference>
<protein>
    <submittedName>
        <fullName evidence="1">NYN domain-containing protein</fullName>
    </submittedName>
</protein>
<sequence>MSRKREHYIIDGYNVINSWPELIRLRNDLSEARDQLVHQLAEYGAYEKYDITIVFDAMFTDDEEHCEQVNAHLKIIYTGEGETADSRIERLAYDSVRQGREVHVVTSDGAEQSVILGAGAYRIPSLEFRKAVCRAKKQLKKEYLGHVTLPVTRLEVEDRLDSETVKKLDILRKMRH</sequence>
<dbReference type="Proteomes" id="UP000323646">
    <property type="component" value="Unassembled WGS sequence"/>
</dbReference>
<dbReference type="PANTHER" id="PTHR34547:SF1">
    <property type="entry name" value="YACP-LIKE NYN DOMAIN PROTEIN"/>
    <property type="match status" value="1"/>
</dbReference>
<dbReference type="CDD" id="cd10912">
    <property type="entry name" value="PIN_YacP-like"/>
    <property type="match status" value="1"/>
</dbReference>
<accession>A0A5D6W2N1</accession>